<evidence type="ECO:0000313" key="1">
    <source>
        <dbReference type="EMBL" id="GGM06589.1"/>
    </source>
</evidence>
<sequence>MGEAKRRKALGLMPTVHAFEAELDASGAVTLVRGPEEDRLRGLIVEVLGSTQSRGAAWASEYRSSLVLTRGHAGRLETAADLEAIPVAPLRRITGELALGKDPAQAQGVALPVEGGVVRLREQRHSFDGERWESFAPLRDPQRLMTILQSHPAFTLEGEVIGQFRAEHWQAGRMDLDPEPPEELLEMLEAVAREWHGETPELWAELHADRLEDNAASPPLARRTVFELRRPAPLQSPLSRVFAVRGDVEFFPLMDSELYSPDGETWIAYADPEAEVQEDGLPAELARIFDLETVAVTVHADGRIEWDHDGIPAEHAERVREGLREATGAGDAEAWADWTAQVLAETFGAELSVPDDASLPVPVAVRLDLPEDALEDPDPLAQTFMESEVTFDGQTWRDLFGEELPPELSAFAASDTATN</sequence>
<organism evidence="1 2">
    <name type="scientific">Deinococcus aerophilus</name>
    <dbReference type="NCBI Taxonomy" id="522488"/>
    <lineage>
        <taxon>Bacteria</taxon>
        <taxon>Thermotogati</taxon>
        <taxon>Deinococcota</taxon>
        <taxon>Deinococci</taxon>
        <taxon>Deinococcales</taxon>
        <taxon>Deinococcaceae</taxon>
        <taxon>Deinococcus</taxon>
    </lineage>
</organism>
<protein>
    <submittedName>
        <fullName evidence="1">Uncharacterized protein</fullName>
    </submittedName>
</protein>
<evidence type="ECO:0000313" key="2">
    <source>
        <dbReference type="Proteomes" id="UP000661918"/>
    </source>
</evidence>
<keyword evidence="2" id="KW-1185">Reference proteome</keyword>
<name>A0ABQ2GQB5_9DEIO</name>
<accession>A0ABQ2GQB5</accession>
<dbReference type="EMBL" id="BMOM01000007">
    <property type="protein sequence ID" value="GGM06589.1"/>
    <property type="molecule type" value="Genomic_DNA"/>
</dbReference>
<dbReference type="Proteomes" id="UP000661918">
    <property type="component" value="Unassembled WGS sequence"/>
</dbReference>
<comment type="caution">
    <text evidence="1">The sequence shown here is derived from an EMBL/GenBank/DDBJ whole genome shotgun (WGS) entry which is preliminary data.</text>
</comment>
<dbReference type="RefSeq" id="WP_188902679.1">
    <property type="nucleotide sequence ID" value="NZ_BMOM01000007.1"/>
</dbReference>
<gene>
    <name evidence="1" type="ORF">GCM10010841_13540</name>
</gene>
<reference evidence="2" key="1">
    <citation type="journal article" date="2019" name="Int. J. Syst. Evol. Microbiol.">
        <title>The Global Catalogue of Microorganisms (GCM) 10K type strain sequencing project: providing services to taxonomists for standard genome sequencing and annotation.</title>
        <authorList>
            <consortium name="The Broad Institute Genomics Platform"/>
            <consortium name="The Broad Institute Genome Sequencing Center for Infectious Disease"/>
            <person name="Wu L."/>
            <person name="Ma J."/>
        </authorList>
    </citation>
    <scope>NUCLEOTIDE SEQUENCE [LARGE SCALE GENOMIC DNA]</scope>
    <source>
        <strain evidence="2">JCM 15443</strain>
    </source>
</reference>
<proteinExistence type="predicted"/>